<dbReference type="InterPro" id="IPR017560">
    <property type="entry name" value="Cyt_c_biogenesis_CcmI"/>
</dbReference>
<reference evidence="7 8" key="1">
    <citation type="submission" date="2023-07" db="EMBL/GenBank/DDBJ databases">
        <title>Genomic Encyclopedia of Type Strains, Phase IV (KMG-IV): sequencing the most valuable type-strain genomes for metagenomic binning, comparative biology and taxonomic classification.</title>
        <authorList>
            <person name="Goeker M."/>
        </authorList>
    </citation>
    <scope>NUCLEOTIDE SEQUENCE [LARGE SCALE GENOMIC DNA]</scope>
    <source>
        <strain evidence="7 8">DSM 19619</strain>
    </source>
</reference>
<dbReference type="PANTHER" id="PTHR47870">
    <property type="entry name" value="CYTOCHROME C-TYPE BIOGENESIS PROTEIN CCMH"/>
    <property type="match status" value="1"/>
</dbReference>
<keyword evidence="5" id="KW-0472">Membrane</keyword>
<keyword evidence="2" id="KW-0677">Repeat</keyword>
<feature type="domain" description="Cytochrome c-type biogenesis protein H TPR" evidence="6">
    <location>
        <begin position="143"/>
        <end position="259"/>
    </location>
</feature>
<protein>
    <submittedName>
        <fullName evidence="7">Cytochrome c-type biogenesis protein CcmH</fullName>
    </submittedName>
</protein>
<dbReference type="InterPro" id="IPR051263">
    <property type="entry name" value="C-type_cytochrome_biogenesis"/>
</dbReference>
<dbReference type="InterPro" id="IPR011990">
    <property type="entry name" value="TPR-like_helical_dom_sf"/>
</dbReference>
<sequence length="372" mass="38914">MFWIVIAVMTGAAALALLWPLARRDAAPDGHAGDIAVYKDQLAEVERDRDRGLIGGAEAEAARIEISRRLIAADAAGRGATAARPSRTRQRAAALAVLVAIPALGLGVYGFVGSPSLPDQPLEARLEASPDTLSLDELVARVEAMLAKNPQDGRAWEVLAPIYLRAGRADDAVQAYGNALRILGSTARRESDYGEAVTVAASNVVTADARKAFERAVALQPDDARAGYYLGLAKEQDGDKQGALADWTALLARAPAASQTAAFLRREIARVGGAPAPDTAGGPSAEEVAAAQQMTPEDRARMVRGMVEGLAERLKSGGGSLEDWSKLVRAYSVLGDKDKAATAVVDGRKALSASPDALKTFNDLVKGLGLEG</sequence>
<dbReference type="EMBL" id="JAUSVX010000004">
    <property type="protein sequence ID" value="MDQ0469731.1"/>
    <property type="molecule type" value="Genomic_DNA"/>
</dbReference>
<keyword evidence="5" id="KW-0812">Transmembrane</keyword>
<organism evidence="7 8">
    <name type="scientific">Labrys wisconsinensis</name>
    <dbReference type="NCBI Taxonomy" id="425677"/>
    <lineage>
        <taxon>Bacteria</taxon>
        <taxon>Pseudomonadati</taxon>
        <taxon>Pseudomonadota</taxon>
        <taxon>Alphaproteobacteria</taxon>
        <taxon>Hyphomicrobiales</taxon>
        <taxon>Xanthobacteraceae</taxon>
        <taxon>Labrys</taxon>
    </lineage>
</organism>
<dbReference type="Proteomes" id="UP001242480">
    <property type="component" value="Unassembled WGS sequence"/>
</dbReference>
<evidence type="ECO:0000313" key="7">
    <source>
        <dbReference type="EMBL" id="MDQ0469731.1"/>
    </source>
</evidence>
<dbReference type="NCBIfam" id="TIGR03142">
    <property type="entry name" value="cytochro_ccmI"/>
    <property type="match status" value="1"/>
</dbReference>
<keyword evidence="8" id="KW-1185">Reference proteome</keyword>
<dbReference type="Pfam" id="PF23914">
    <property type="entry name" value="TPR_CcmH_CycH"/>
    <property type="match status" value="1"/>
</dbReference>
<dbReference type="Gene3D" id="1.25.40.10">
    <property type="entry name" value="Tetratricopeptide repeat domain"/>
    <property type="match status" value="1"/>
</dbReference>
<dbReference type="InterPro" id="IPR056413">
    <property type="entry name" value="TPR_CcmH_CycH"/>
</dbReference>
<evidence type="ECO:0000256" key="5">
    <source>
        <dbReference type="SAM" id="Phobius"/>
    </source>
</evidence>
<evidence type="ECO:0000259" key="6">
    <source>
        <dbReference type="Pfam" id="PF23914"/>
    </source>
</evidence>
<keyword evidence="4" id="KW-0802">TPR repeat</keyword>
<proteinExistence type="predicted"/>
<keyword evidence="5" id="KW-1133">Transmembrane helix</keyword>
<feature type="transmembrane region" description="Helical" evidence="5">
    <location>
        <begin position="92"/>
        <end position="112"/>
    </location>
</feature>
<evidence type="ECO:0000256" key="3">
    <source>
        <dbReference type="ARBA" id="ARBA00022748"/>
    </source>
</evidence>
<evidence type="ECO:0000256" key="2">
    <source>
        <dbReference type="ARBA" id="ARBA00022737"/>
    </source>
</evidence>
<name>A0ABU0J641_9HYPH</name>
<evidence type="ECO:0000256" key="4">
    <source>
        <dbReference type="ARBA" id="ARBA00022803"/>
    </source>
</evidence>
<evidence type="ECO:0000256" key="1">
    <source>
        <dbReference type="ARBA" id="ARBA00004196"/>
    </source>
</evidence>
<gene>
    <name evidence="7" type="ORF">QO011_002747</name>
</gene>
<comment type="subcellular location">
    <subcellularLocation>
        <location evidence="1">Cell envelope</location>
    </subcellularLocation>
</comment>
<accession>A0ABU0J641</accession>
<evidence type="ECO:0000313" key="8">
    <source>
        <dbReference type="Proteomes" id="UP001242480"/>
    </source>
</evidence>
<dbReference type="SUPFAM" id="SSF48452">
    <property type="entry name" value="TPR-like"/>
    <property type="match status" value="1"/>
</dbReference>
<comment type="caution">
    <text evidence="7">The sequence shown here is derived from an EMBL/GenBank/DDBJ whole genome shotgun (WGS) entry which is preliminary data.</text>
</comment>
<dbReference type="PANTHER" id="PTHR47870:SF1">
    <property type="entry name" value="CYTOCHROME C-TYPE BIOGENESIS PROTEIN CCMH"/>
    <property type="match status" value="1"/>
</dbReference>
<keyword evidence="3" id="KW-0201">Cytochrome c-type biogenesis</keyword>